<sequence>MTIKLLTNRIKEVFLGLIIFEALSFWLWYFPGWSNLFFLLIVLAAFVISLYSLEWGIYLILAELFIGSHGHAIDLYLGSYHLALRIGLFVVVFVAMLYHLYQKRDLHLLAAVNKKWLSLLIVMLLIGIVQGVLRNGLSNTFFDANGYLFLLLLPAFYLVFNPKFLINVFRLLLIAVNWLMIKTYLLLFAFSHDLSWLDLSILYRWIRDQRFGEITHVSNNFYRIFMQSQLYGAVAIILILVVIYFWSKNNIKIKDQWYLYCSLLMSVALVLASFSRSYWVGLLLTLFIVFLILLIKGYLNWKRLLITLSIFALTIGLSIILLFTWTSSWHGGQLTSRALELTESAVSSRQAQLIPLKNAILQAPNFGSGFGHEVTYQSSDPRIKNEQNPTGLYTTSAFEWGYLDIMLKIGIFGLLAYLAAIYTIYLKNANLGQNKVKIDPLKLGFAYSIILLCVINIFSPYLNHPLGIGLLLINFYHEP</sequence>
<evidence type="ECO:0000313" key="8">
    <source>
        <dbReference type="Proteomes" id="UP000228689"/>
    </source>
</evidence>
<dbReference type="InterPro" id="IPR007016">
    <property type="entry name" value="O-antigen_ligase-rel_domated"/>
</dbReference>
<feature type="domain" description="O-antigen ligase-related" evidence="6">
    <location>
        <begin position="263"/>
        <end position="418"/>
    </location>
</feature>
<reference evidence="8" key="1">
    <citation type="submission" date="2017-09" db="EMBL/GenBank/DDBJ databases">
        <title>Depth-based differentiation of microbial function through sediment-hosted aquifers and enrichment of novel symbionts in the deep terrestrial subsurface.</title>
        <authorList>
            <person name="Probst A.J."/>
            <person name="Ladd B."/>
            <person name="Jarett J.K."/>
            <person name="Geller-Mcgrath D.E."/>
            <person name="Sieber C.M.K."/>
            <person name="Emerson J.B."/>
            <person name="Anantharaman K."/>
            <person name="Thomas B.C."/>
            <person name="Malmstrom R."/>
            <person name="Stieglmeier M."/>
            <person name="Klingl A."/>
            <person name="Woyke T."/>
            <person name="Ryan C.M."/>
            <person name="Banfield J.F."/>
        </authorList>
    </citation>
    <scope>NUCLEOTIDE SEQUENCE [LARGE SCALE GENOMIC DNA]</scope>
</reference>
<keyword evidence="2 5" id="KW-0812">Transmembrane</keyword>
<feature type="transmembrane region" description="Helical" evidence="5">
    <location>
        <begin position="280"/>
        <end position="299"/>
    </location>
</feature>
<dbReference type="PROSITE" id="PS00480">
    <property type="entry name" value="CITRATE_SYNTHASE"/>
    <property type="match status" value="1"/>
</dbReference>
<evidence type="ECO:0000313" key="7">
    <source>
        <dbReference type="EMBL" id="PIY94535.1"/>
    </source>
</evidence>
<evidence type="ECO:0000256" key="2">
    <source>
        <dbReference type="ARBA" id="ARBA00022692"/>
    </source>
</evidence>
<feature type="transmembrane region" description="Helical" evidence="5">
    <location>
        <begin position="164"/>
        <end position="180"/>
    </location>
</feature>
<feature type="transmembrane region" description="Helical" evidence="5">
    <location>
        <begin position="12"/>
        <end position="30"/>
    </location>
</feature>
<comment type="subcellular location">
    <subcellularLocation>
        <location evidence="1">Membrane</location>
        <topology evidence="1">Multi-pass membrane protein</topology>
    </subcellularLocation>
</comment>
<name>A0A2M7RCR2_9BACT</name>
<dbReference type="InterPro" id="IPR051533">
    <property type="entry name" value="WaaL-like"/>
</dbReference>
<protein>
    <recommendedName>
        <fullName evidence="6">O-antigen ligase-related domain-containing protein</fullName>
    </recommendedName>
</protein>
<feature type="transmembrane region" description="Helical" evidence="5">
    <location>
        <begin position="82"/>
        <end position="101"/>
    </location>
</feature>
<evidence type="ECO:0000256" key="1">
    <source>
        <dbReference type="ARBA" id="ARBA00004141"/>
    </source>
</evidence>
<dbReference type="Pfam" id="PF04932">
    <property type="entry name" value="Wzy_C"/>
    <property type="match status" value="1"/>
</dbReference>
<evidence type="ECO:0000256" key="4">
    <source>
        <dbReference type="ARBA" id="ARBA00023136"/>
    </source>
</evidence>
<organism evidence="7 8">
    <name type="scientific">Candidatus Komeilibacteria bacterium CG_4_10_14_0_8_um_filter_37_78</name>
    <dbReference type="NCBI Taxonomy" id="1974471"/>
    <lineage>
        <taxon>Bacteria</taxon>
        <taxon>Candidatus Komeiliibacteriota</taxon>
    </lineage>
</organism>
<feature type="transmembrane region" description="Helical" evidence="5">
    <location>
        <begin position="445"/>
        <end position="462"/>
    </location>
</feature>
<accession>A0A2M7RCR2</accession>
<dbReference type="GO" id="GO:0016020">
    <property type="term" value="C:membrane"/>
    <property type="evidence" value="ECO:0007669"/>
    <property type="project" value="UniProtKB-SubCell"/>
</dbReference>
<dbReference type="EMBL" id="PFMC01000061">
    <property type="protein sequence ID" value="PIY94535.1"/>
    <property type="molecule type" value="Genomic_DNA"/>
</dbReference>
<feature type="transmembrane region" description="Helical" evidence="5">
    <location>
        <begin position="36"/>
        <end position="61"/>
    </location>
</feature>
<feature type="transmembrane region" description="Helical" evidence="5">
    <location>
        <begin position="304"/>
        <end position="325"/>
    </location>
</feature>
<dbReference type="PANTHER" id="PTHR37422">
    <property type="entry name" value="TEICHURONIC ACID BIOSYNTHESIS PROTEIN TUAE"/>
    <property type="match status" value="1"/>
</dbReference>
<dbReference type="InterPro" id="IPR019810">
    <property type="entry name" value="Citrate_synthase_AS"/>
</dbReference>
<feature type="transmembrane region" description="Helical" evidence="5">
    <location>
        <begin position="226"/>
        <end position="245"/>
    </location>
</feature>
<keyword evidence="3 5" id="KW-1133">Transmembrane helix</keyword>
<dbReference type="Proteomes" id="UP000228689">
    <property type="component" value="Unassembled WGS sequence"/>
</dbReference>
<dbReference type="PANTHER" id="PTHR37422:SF17">
    <property type="entry name" value="O-ANTIGEN LIGASE"/>
    <property type="match status" value="1"/>
</dbReference>
<comment type="caution">
    <text evidence="7">The sequence shown here is derived from an EMBL/GenBank/DDBJ whole genome shotgun (WGS) entry which is preliminary data.</text>
</comment>
<feature type="transmembrane region" description="Helical" evidence="5">
    <location>
        <begin position="257"/>
        <end position="274"/>
    </location>
</feature>
<feature type="transmembrane region" description="Helical" evidence="5">
    <location>
        <begin position="116"/>
        <end position="133"/>
    </location>
</feature>
<proteinExistence type="predicted"/>
<keyword evidence="4 5" id="KW-0472">Membrane</keyword>
<evidence type="ECO:0000256" key="5">
    <source>
        <dbReference type="SAM" id="Phobius"/>
    </source>
</evidence>
<evidence type="ECO:0000256" key="3">
    <source>
        <dbReference type="ARBA" id="ARBA00022989"/>
    </source>
</evidence>
<feature type="transmembrane region" description="Helical" evidence="5">
    <location>
        <begin position="140"/>
        <end position="158"/>
    </location>
</feature>
<dbReference type="AlphaFoldDB" id="A0A2M7RCR2"/>
<gene>
    <name evidence="7" type="ORF">COY67_02385</name>
</gene>
<dbReference type="GO" id="GO:0046912">
    <property type="term" value="F:acyltransferase activity, acyl groups converted into alkyl on transfer"/>
    <property type="evidence" value="ECO:0007669"/>
    <property type="project" value="InterPro"/>
</dbReference>
<evidence type="ECO:0000259" key="6">
    <source>
        <dbReference type="Pfam" id="PF04932"/>
    </source>
</evidence>
<feature type="transmembrane region" description="Helical" evidence="5">
    <location>
        <begin position="405"/>
        <end position="425"/>
    </location>
</feature>